<dbReference type="Gene3D" id="3.30.70.2760">
    <property type="match status" value="1"/>
</dbReference>
<dbReference type="Proteomes" id="UP001497512">
    <property type="component" value="Chromosome 13"/>
</dbReference>
<dbReference type="PANTHER" id="PTHR11373">
    <property type="entry name" value="DEOXYNUCLEOSIDE TRIPHOSPHATE TRIPHOSPHOHYDROLASE"/>
    <property type="match status" value="1"/>
</dbReference>
<dbReference type="CDD" id="cd00077">
    <property type="entry name" value="HDc"/>
    <property type="match status" value="1"/>
</dbReference>
<dbReference type="PANTHER" id="PTHR11373:SF4">
    <property type="entry name" value="DEOXYNUCLEOSIDE TRIPHOSPHATE TRIPHOSPHOHYDROLASE SAMHD1"/>
    <property type="match status" value="1"/>
</dbReference>
<dbReference type="InterPro" id="IPR050135">
    <property type="entry name" value="dGTPase-like"/>
</dbReference>
<dbReference type="SUPFAM" id="SSF109604">
    <property type="entry name" value="HD-domain/PDEase-like"/>
    <property type="match status" value="1"/>
</dbReference>
<feature type="domain" description="HD/PDEase" evidence="1">
    <location>
        <begin position="60"/>
        <end position="211"/>
    </location>
</feature>
<dbReference type="EMBL" id="OZ019905">
    <property type="protein sequence ID" value="CAK9201312.1"/>
    <property type="molecule type" value="Genomic_DNA"/>
</dbReference>
<keyword evidence="3" id="KW-1185">Reference proteome</keyword>
<dbReference type="InterPro" id="IPR045509">
    <property type="entry name" value="HD_assoc_2"/>
</dbReference>
<evidence type="ECO:0000313" key="2">
    <source>
        <dbReference type="EMBL" id="CAK9201312.1"/>
    </source>
</evidence>
<gene>
    <name evidence="2" type="ORF">CSSPTR1EN2_LOCUS5844</name>
</gene>
<sequence>MGAFQEDRIDGRSNAKIVLDNVHRNIYLDPLSLKFIDTEQFQRLRDVKQLGLCHYVYPGAMHSRFEHSLGAYHVAGQAVEILDRYQGHELGIDRSDLRTVKLAGLLHDIGHGPFSHVFDNEFLPRALPDVKWNHEQMSVDMVDYMVDCHHIDIDPSELKKVKQMILASSSWSNCQALGNKRFLFDIVANGRNGIDVDKFDYIERDCRACGISSSFDFHRLLENMKVIDDEICYRAKESHTVYRLFQTRADLRRTVYTHAKVKALELMLVDALLLANDYLRITTHIESPEKFWKLDDTVLKTIETAEQPELQAARKIVQQMRRRQLYQFCNEYTVPKDQLEHYKDVTAQDIICSQTRSGVELHEEDVAVHTTRIDLTCGKEDPDFESTEKFKIKKDSISLLLPDTFEDRIVRVYSKKPELVEAISEAFEEFQRKQYGFATQLHGTPESKRRRK</sequence>
<dbReference type="InterPro" id="IPR006674">
    <property type="entry name" value="HD_domain"/>
</dbReference>
<name>A0ABP0TNU1_9BRYO</name>
<dbReference type="Pfam" id="PF19276">
    <property type="entry name" value="HD_assoc_2"/>
    <property type="match status" value="1"/>
</dbReference>
<proteinExistence type="predicted"/>
<evidence type="ECO:0000259" key="1">
    <source>
        <dbReference type="SMART" id="SM00471"/>
    </source>
</evidence>
<evidence type="ECO:0000313" key="3">
    <source>
        <dbReference type="Proteomes" id="UP001497512"/>
    </source>
</evidence>
<protein>
    <recommendedName>
        <fullName evidence="1">HD/PDEase domain-containing protein</fullName>
    </recommendedName>
</protein>
<dbReference type="SMART" id="SM00471">
    <property type="entry name" value="HDc"/>
    <property type="match status" value="1"/>
</dbReference>
<accession>A0ABP0TNU1</accession>
<dbReference type="Pfam" id="PF01966">
    <property type="entry name" value="HD"/>
    <property type="match status" value="1"/>
</dbReference>
<dbReference type="Gene3D" id="1.10.3210.10">
    <property type="entry name" value="Hypothetical protein af1432"/>
    <property type="match status" value="1"/>
</dbReference>
<reference evidence="2" key="1">
    <citation type="submission" date="2024-02" db="EMBL/GenBank/DDBJ databases">
        <authorList>
            <consortium name="ELIXIR-Norway"/>
            <consortium name="Elixir Norway"/>
        </authorList>
    </citation>
    <scope>NUCLEOTIDE SEQUENCE</scope>
</reference>
<organism evidence="2 3">
    <name type="scientific">Sphagnum troendelagicum</name>
    <dbReference type="NCBI Taxonomy" id="128251"/>
    <lineage>
        <taxon>Eukaryota</taxon>
        <taxon>Viridiplantae</taxon>
        <taxon>Streptophyta</taxon>
        <taxon>Embryophyta</taxon>
        <taxon>Bryophyta</taxon>
        <taxon>Sphagnophytina</taxon>
        <taxon>Sphagnopsida</taxon>
        <taxon>Sphagnales</taxon>
        <taxon>Sphagnaceae</taxon>
        <taxon>Sphagnum</taxon>
    </lineage>
</organism>
<dbReference type="InterPro" id="IPR003607">
    <property type="entry name" value="HD/PDEase_dom"/>
</dbReference>